<proteinExistence type="predicted"/>
<dbReference type="HOGENOM" id="CLU_1065701_0_0_1"/>
<accession>U1GXF0</accession>
<dbReference type="Proteomes" id="UP000019373">
    <property type="component" value="Unassembled WGS sequence"/>
</dbReference>
<evidence type="ECO:0000313" key="1">
    <source>
        <dbReference type="EMBL" id="ERF76801.1"/>
    </source>
</evidence>
<organism evidence="1 2">
    <name type="scientific">Endocarpon pusillum (strain Z07020 / HMAS-L-300199)</name>
    <name type="common">Lichen-forming fungus</name>
    <dbReference type="NCBI Taxonomy" id="1263415"/>
    <lineage>
        <taxon>Eukaryota</taxon>
        <taxon>Fungi</taxon>
        <taxon>Dikarya</taxon>
        <taxon>Ascomycota</taxon>
        <taxon>Pezizomycotina</taxon>
        <taxon>Eurotiomycetes</taxon>
        <taxon>Chaetothyriomycetidae</taxon>
        <taxon>Verrucariales</taxon>
        <taxon>Verrucariaceae</taxon>
        <taxon>Endocarpon</taxon>
    </lineage>
</organism>
<reference evidence="2" key="1">
    <citation type="journal article" date="2014" name="BMC Genomics">
        <title>Genome characteristics reveal the impact of lichenization on lichen-forming fungus Endocarpon pusillum Hedwig (Verrucariales, Ascomycota).</title>
        <authorList>
            <person name="Wang Y.-Y."/>
            <person name="Liu B."/>
            <person name="Zhang X.-Y."/>
            <person name="Zhou Q.-M."/>
            <person name="Zhang T."/>
            <person name="Li H."/>
            <person name="Yu Y.-F."/>
            <person name="Zhang X.-L."/>
            <person name="Hao X.-Y."/>
            <person name="Wang M."/>
            <person name="Wang L."/>
            <person name="Wei J.-C."/>
        </authorList>
    </citation>
    <scope>NUCLEOTIDE SEQUENCE [LARGE SCALE GENOMIC DNA]</scope>
    <source>
        <strain evidence="2">Z07020 / HMAS-L-300199</strain>
    </source>
</reference>
<dbReference type="SUPFAM" id="SSF50630">
    <property type="entry name" value="Acid proteases"/>
    <property type="match status" value="1"/>
</dbReference>
<name>U1GXF0_ENDPU</name>
<evidence type="ECO:0008006" key="3">
    <source>
        <dbReference type="Google" id="ProtNLM"/>
    </source>
</evidence>
<sequence>MTRHNVRQNKDSSMTYIRRRSRSKLRAIRKRLHDFLINARMLPARQEKGELTSTDSPVVVPRKSDIRAAEQPQRPHGLGHQCTAVRRSNTAPATYGHVLPIASAQTNASSPPKGMVDSRRADAQPWVVTIHIHLNRDLPHETEVCRCMLDTGSDLNLVSQRTLRNLKLQFTVRKGPTLTGLGNVPIVPVGFIMLTWHVNRHEGFTYYDQFWVISDDVQPLFDVLLGKHWIKDNKALLPNPEILMMRSLGWNFASSSVQHDA</sequence>
<dbReference type="GeneID" id="19243826"/>
<dbReference type="Gene3D" id="2.40.70.10">
    <property type="entry name" value="Acid Proteases"/>
    <property type="match status" value="1"/>
</dbReference>
<protein>
    <recommendedName>
        <fullName evidence="3">Peptidase A2 domain-containing protein</fullName>
    </recommendedName>
</protein>
<dbReference type="EMBL" id="KE720704">
    <property type="protein sequence ID" value="ERF76801.1"/>
    <property type="molecule type" value="Genomic_DNA"/>
</dbReference>
<evidence type="ECO:0000313" key="2">
    <source>
        <dbReference type="Proteomes" id="UP000019373"/>
    </source>
</evidence>
<dbReference type="CDD" id="cd00303">
    <property type="entry name" value="retropepsin_like"/>
    <property type="match status" value="1"/>
</dbReference>
<dbReference type="InterPro" id="IPR021109">
    <property type="entry name" value="Peptidase_aspartic_dom_sf"/>
</dbReference>
<dbReference type="OrthoDB" id="4135299at2759"/>
<keyword evidence="2" id="KW-1185">Reference proteome</keyword>
<dbReference type="RefSeq" id="XP_007785877.1">
    <property type="nucleotide sequence ID" value="XM_007787687.1"/>
</dbReference>
<gene>
    <name evidence="1" type="ORF">EPUS_08986</name>
</gene>
<dbReference type="AlphaFoldDB" id="U1GXF0"/>